<evidence type="ECO:0000313" key="2">
    <source>
        <dbReference type="Proteomes" id="UP000515150"/>
    </source>
</evidence>
<organism evidence="2 3">
    <name type="scientific">Betta splendens</name>
    <name type="common">Siamese fighting fish</name>
    <dbReference type="NCBI Taxonomy" id="158456"/>
    <lineage>
        <taxon>Eukaryota</taxon>
        <taxon>Metazoa</taxon>
        <taxon>Chordata</taxon>
        <taxon>Craniata</taxon>
        <taxon>Vertebrata</taxon>
        <taxon>Euteleostomi</taxon>
        <taxon>Actinopterygii</taxon>
        <taxon>Neopterygii</taxon>
        <taxon>Teleostei</taxon>
        <taxon>Neoteleostei</taxon>
        <taxon>Acanthomorphata</taxon>
        <taxon>Anabantaria</taxon>
        <taxon>Anabantiformes</taxon>
        <taxon>Anabantoidei</taxon>
        <taxon>Osphronemidae</taxon>
        <taxon>Betta</taxon>
    </lineage>
</organism>
<sequence>MEAAAGRRGRDGGSQRRSPLDVIMSQIRRKRTASDRKPLRRFLSQPSEQSDIPEDREPEAREDRARGPEAAGEREPGWGRVCVFLQRLGRTVDGRSLSLAHCDLTATDLLELATLLRWLPRLEELHLSWNELIGGCLRALAAHLHHVGGVRTLRLCGCRLSAGDVAAVGDALSCVPLLDVLDLSWNPGAGGGLSGLLGNLRPPLRELHLVACELTAAAAAALGEAAAALPTLCVLDVSCNPQLTQGADAGGFRELASGLAGAAALTTLRLQACGLTPGCLHALGRTRADTVAPAAAAPSWSRVSAAGASLHGLSSMRELDLSCNRGVAGGLRSFTLHLSHLMHLESLDLHQCSLTRDDLEALVQVLPSLTALVQLDVSSNKEAGGVVHQLVSVLPLAQMRRLPLNGCSLDPESYAALALAAPHLRAVDVSWCKVVGGRSALLLDALQTSVILELRLSSCELKTEDAHHLAAGCRRGCLSSLRVLDVSYNGAVAADGWAAVFAAGGLGSLEEVDLSLRPSTSAPCAAWLPDLVHALPRLAALSRLAAQRWSISAKDRHQLHHSLRRRSVLLEWDPDIKDATSASGESS</sequence>
<dbReference type="InParanoid" id="A0A6P7M5Y4"/>
<dbReference type="PANTHER" id="PTHR24109:SF3">
    <property type="entry name" value="LEUCINE-RICH REPEAT-CONTAINING PROTEIN 31"/>
    <property type="match status" value="1"/>
</dbReference>
<dbReference type="AlphaFoldDB" id="A0A6P7M5Y4"/>
<dbReference type="RefSeq" id="XP_029001469.1">
    <property type="nucleotide sequence ID" value="XM_029145636.3"/>
</dbReference>
<dbReference type="Gene3D" id="3.80.10.10">
    <property type="entry name" value="Ribonuclease Inhibitor"/>
    <property type="match status" value="2"/>
</dbReference>
<feature type="compositionally biased region" description="Basic and acidic residues" evidence="1">
    <location>
        <begin position="53"/>
        <end position="74"/>
    </location>
</feature>
<feature type="region of interest" description="Disordered" evidence="1">
    <location>
        <begin position="1"/>
        <end position="74"/>
    </location>
</feature>
<dbReference type="CTD" id="79782"/>
<evidence type="ECO:0000313" key="3">
    <source>
        <dbReference type="RefSeq" id="XP_029001469.1"/>
    </source>
</evidence>
<dbReference type="OrthoDB" id="1394818at2759"/>
<protein>
    <submittedName>
        <fullName evidence="3">Leucine-rich repeat-containing protein 31 isoform X1</fullName>
    </submittedName>
</protein>
<evidence type="ECO:0000256" key="1">
    <source>
        <dbReference type="SAM" id="MobiDB-lite"/>
    </source>
</evidence>
<reference evidence="3" key="1">
    <citation type="submission" date="2025-08" db="UniProtKB">
        <authorList>
            <consortium name="RefSeq"/>
        </authorList>
    </citation>
    <scope>IDENTIFICATION</scope>
</reference>
<dbReference type="InterPro" id="IPR032675">
    <property type="entry name" value="LRR_dom_sf"/>
</dbReference>
<dbReference type="SMART" id="SM00368">
    <property type="entry name" value="LRR_RI"/>
    <property type="match status" value="6"/>
</dbReference>
<dbReference type="SUPFAM" id="SSF52047">
    <property type="entry name" value="RNI-like"/>
    <property type="match status" value="2"/>
</dbReference>
<name>A0A6P7M5Y4_BETSP</name>
<dbReference type="KEGG" id="bspl:114852920"/>
<accession>A0A6P7M5Y4</accession>
<proteinExistence type="predicted"/>
<gene>
    <name evidence="3" type="primary">lrrc31</name>
</gene>
<dbReference type="GeneID" id="114852920"/>
<keyword evidence="2" id="KW-1185">Reference proteome</keyword>
<dbReference type="InterPro" id="IPR042419">
    <property type="entry name" value="LRC31"/>
</dbReference>
<dbReference type="PANTHER" id="PTHR24109">
    <property type="entry name" value="LEUCINE-RICH REPEAT-CONTAINING PROTEIN 31"/>
    <property type="match status" value="1"/>
</dbReference>
<dbReference type="Proteomes" id="UP000515150">
    <property type="component" value="Chromosome 4"/>
</dbReference>